<protein>
    <submittedName>
        <fullName evidence="1">Uncharacterized protein</fullName>
    </submittedName>
</protein>
<sequence length="70" mass="7447">IVDMVVGIDVTDAIVVMAIGPSYKTTGGKVDAGSAEPYGVDVGVEIRVRGEIQACRISNDLRHLEWMSGK</sequence>
<name>A0AA38GRT9_TAXCH</name>
<proteinExistence type="predicted"/>
<organism evidence="1 2">
    <name type="scientific">Taxus chinensis</name>
    <name type="common">Chinese yew</name>
    <name type="synonym">Taxus wallichiana var. chinensis</name>
    <dbReference type="NCBI Taxonomy" id="29808"/>
    <lineage>
        <taxon>Eukaryota</taxon>
        <taxon>Viridiplantae</taxon>
        <taxon>Streptophyta</taxon>
        <taxon>Embryophyta</taxon>
        <taxon>Tracheophyta</taxon>
        <taxon>Spermatophyta</taxon>
        <taxon>Pinopsida</taxon>
        <taxon>Pinidae</taxon>
        <taxon>Conifers II</taxon>
        <taxon>Cupressales</taxon>
        <taxon>Taxaceae</taxon>
        <taxon>Taxus</taxon>
    </lineage>
</organism>
<feature type="non-terminal residue" evidence="1">
    <location>
        <position position="70"/>
    </location>
</feature>
<reference evidence="1 2" key="1">
    <citation type="journal article" date="2021" name="Nat. Plants">
        <title>The Taxus genome provides insights into paclitaxel biosynthesis.</title>
        <authorList>
            <person name="Xiong X."/>
            <person name="Gou J."/>
            <person name="Liao Q."/>
            <person name="Li Y."/>
            <person name="Zhou Q."/>
            <person name="Bi G."/>
            <person name="Li C."/>
            <person name="Du R."/>
            <person name="Wang X."/>
            <person name="Sun T."/>
            <person name="Guo L."/>
            <person name="Liang H."/>
            <person name="Lu P."/>
            <person name="Wu Y."/>
            <person name="Zhang Z."/>
            <person name="Ro D.K."/>
            <person name="Shang Y."/>
            <person name="Huang S."/>
            <person name="Yan J."/>
        </authorList>
    </citation>
    <scope>NUCLEOTIDE SEQUENCE [LARGE SCALE GENOMIC DNA]</scope>
    <source>
        <strain evidence="1">Ta-2019</strain>
    </source>
</reference>
<evidence type="ECO:0000313" key="1">
    <source>
        <dbReference type="EMBL" id="KAH9327506.1"/>
    </source>
</evidence>
<gene>
    <name evidence="1" type="ORF">KI387_007684</name>
</gene>
<keyword evidence="2" id="KW-1185">Reference proteome</keyword>
<accession>A0AA38GRT9</accession>
<evidence type="ECO:0000313" key="2">
    <source>
        <dbReference type="Proteomes" id="UP000824469"/>
    </source>
</evidence>
<dbReference type="EMBL" id="JAHRHJ020000002">
    <property type="protein sequence ID" value="KAH9327506.1"/>
    <property type="molecule type" value="Genomic_DNA"/>
</dbReference>
<feature type="non-terminal residue" evidence="1">
    <location>
        <position position="1"/>
    </location>
</feature>
<dbReference type="Proteomes" id="UP000824469">
    <property type="component" value="Unassembled WGS sequence"/>
</dbReference>
<comment type="caution">
    <text evidence="1">The sequence shown here is derived from an EMBL/GenBank/DDBJ whole genome shotgun (WGS) entry which is preliminary data.</text>
</comment>
<dbReference type="AlphaFoldDB" id="A0AA38GRT9"/>